<evidence type="ECO:0000256" key="1">
    <source>
        <dbReference type="ARBA" id="ARBA00001561"/>
    </source>
</evidence>
<reference evidence="13 14" key="1">
    <citation type="submission" date="2020-03" db="EMBL/GenBank/DDBJ databases">
        <authorList>
            <person name="Lai Q."/>
        </authorList>
    </citation>
    <scope>NUCLEOTIDE SEQUENCE [LARGE SCALE GENOMIC DNA]</scope>
    <source>
        <strain evidence="13 14">CCUG 25036</strain>
    </source>
</reference>
<dbReference type="PANTHER" id="PTHR30404:SF0">
    <property type="entry name" value="N-ACETYLMURAMOYL-L-ALANINE AMIDASE AMIC"/>
    <property type="match status" value="1"/>
</dbReference>
<evidence type="ECO:0000313" key="13">
    <source>
        <dbReference type="EMBL" id="NII08449.1"/>
    </source>
</evidence>
<dbReference type="Proteomes" id="UP000490980">
    <property type="component" value="Unassembled WGS sequence"/>
</dbReference>
<dbReference type="InterPro" id="IPR021731">
    <property type="entry name" value="AMIN_dom"/>
</dbReference>
<evidence type="ECO:0000256" key="4">
    <source>
        <dbReference type="ARBA" id="ARBA00011901"/>
    </source>
</evidence>
<dbReference type="Gene3D" id="2.60.40.3500">
    <property type="match status" value="1"/>
</dbReference>
<comment type="catalytic activity">
    <reaction evidence="1">
        <text>Hydrolyzes the link between N-acetylmuramoyl residues and L-amino acid residues in certain cell-wall glycopeptides.</text>
        <dbReference type="EC" id="3.5.1.28"/>
    </reaction>
</comment>
<protein>
    <recommendedName>
        <fullName evidence="9">N-acetylmuramoyl-L-alanine amidase AmiC</fullName>
        <ecNumber evidence="4">3.5.1.28</ecNumber>
    </recommendedName>
</protein>
<dbReference type="PANTHER" id="PTHR30404">
    <property type="entry name" value="N-ACETYLMURAMOYL-L-ALANINE AMIDASE"/>
    <property type="match status" value="1"/>
</dbReference>
<evidence type="ECO:0000256" key="11">
    <source>
        <dbReference type="SAM" id="SignalP"/>
    </source>
</evidence>
<accession>A0A7X5ZK28</accession>
<evidence type="ECO:0000256" key="2">
    <source>
        <dbReference type="ARBA" id="ARBA00004418"/>
    </source>
</evidence>
<dbReference type="InterPro" id="IPR002508">
    <property type="entry name" value="MurNAc-LAA_cat"/>
</dbReference>
<dbReference type="SUPFAM" id="SSF54106">
    <property type="entry name" value="LysM domain"/>
    <property type="match status" value="1"/>
</dbReference>
<evidence type="ECO:0000256" key="10">
    <source>
        <dbReference type="SAM" id="MobiDB-lite"/>
    </source>
</evidence>
<sequence length="540" mass="56507">MWGITSKLGLIACVAAVTALAPAMGVAADVKAARVWAGPEYTRVVFDLSGPATYKMSQGDVPGTVVLDIAGSSVSGDFSAPGAQGLFKSMSSGKQGGNARMTAKVDTQAKPKSFLLKPAGDYGYRLVLDLYPGGQSDPGDNSPGDSGDTPAVADAPTPPPAPVTRSSRGSRGRAVAPGKVPPPLTGERKVIVAIDPGHGGEDPGARGATGLREKDVTLQVGRELADQINRQPGMQAFLTRTGDYFIPLKRRYEIAREHNADMFVSIHADAFKNSDAKGSSVWVLSPRGKTSEAARWLADRENRADLVGGVSLDDKDDSLAAVLLDLQQGYAMQASESIAGNVLKALGRLGPTHRGYVERANFVVLRSPDVPSILVETAFITNPAEERRLRDDSHRRELATAVLGGVRNYFESMPPPGTWFAAQAARRNGTSLASTAASAPAAPAVASDANAVASDAVKSASRAVAPEPKAPKTSVVARADTPKSRGRADDNVRDVHRVTRGETLTGIAQQYGVSVGALKLANKMTDNNVRIGSIMVIPSG</sequence>
<dbReference type="Gene3D" id="3.40.630.40">
    <property type="entry name" value="Zn-dependent exopeptidases"/>
    <property type="match status" value="1"/>
</dbReference>
<keyword evidence="7" id="KW-0378">Hydrolase</keyword>
<dbReference type="CDD" id="cd00118">
    <property type="entry name" value="LysM"/>
    <property type="match status" value="1"/>
</dbReference>
<feature type="compositionally biased region" description="Low complexity" evidence="10">
    <location>
        <begin position="132"/>
        <end position="155"/>
    </location>
</feature>
<comment type="subcellular location">
    <subcellularLocation>
        <location evidence="2">Periplasm</location>
    </subcellularLocation>
</comment>
<dbReference type="PROSITE" id="PS51782">
    <property type="entry name" value="LYSM"/>
    <property type="match status" value="1"/>
</dbReference>
<dbReference type="EC" id="3.5.1.28" evidence="4"/>
<name>A0A7X5ZK28_9GAMM</name>
<dbReference type="SMART" id="SM00257">
    <property type="entry name" value="LysM"/>
    <property type="match status" value="1"/>
</dbReference>
<dbReference type="InterPro" id="IPR036779">
    <property type="entry name" value="LysM_dom_sf"/>
</dbReference>
<evidence type="ECO:0000256" key="6">
    <source>
        <dbReference type="ARBA" id="ARBA00022764"/>
    </source>
</evidence>
<feature type="chain" id="PRO_5030955090" description="N-acetylmuramoyl-L-alanine amidase AmiC" evidence="11">
    <location>
        <begin position="28"/>
        <end position="540"/>
    </location>
</feature>
<dbReference type="GO" id="GO:0008745">
    <property type="term" value="F:N-acetylmuramoyl-L-alanine amidase activity"/>
    <property type="evidence" value="ECO:0007669"/>
    <property type="project" value="UniProtKB-EC"/>
</dbReference>
<dbReference type="EMBL" id="JAARLZ010000012">
    <property type="protein sequence ID" value="NII08449.1"/>
    <property type="molecule type" value="Genomic_DNA"/>
</dbReference>
<keyword evidence="6" id="KW-0574">Periplasm</keyword>
<proteinExistence type="inferred from homology"/>
<keyword evidence="5 11" id="KW-0732">Signal</keyword>
<evidence type="ECO:0000256" key="9">
    <source>
        <dbReference type="ARBA" id="ARBA00074581"/>
    </source>
</evidence>
<gene>
    <name evidence="13" type="ORF">HBF25_18860</name>
</gene>
<evidence type="ECO:0000256" key="8">
    <source>
        <dbReference type="ARBA" id="ARBA00023316"/>
    </source>
</evidence>
<dbReference type="InterPro" id="IPR050695">
    <property type="entry name" value="N-acetylmuramoyl_amidase_3"/>
</dbReference>
<evidence type="ECO:0000256" key="3">
    <source>
        <dbReference type="ARBA" id="ARBA00010860"/>
    </source>
</evidence>
<feature type="signal peptide" evidence="11">
    <location>
        <begin position="1"/>
        <end position="27"/>
    </location>
</feature>
<comment type="similarity">
    <text evidence="3">Belongs to the N-acetylmuramoyl-L-alanine amidase 3 family.</text>
</comment>
<keyword evidence="14" id="KW-1185">Reference proteome</keyword>
<dbReference type="RefSeq" id="WP_166951291.1">
    <property type="nucleotide sequence ID" value="NZ_JAARLZ010000012.1"/>
</dbReference>
<feature type="compositionally biased region" description="Low complexity" evidence="10">
    <location>
        <begin position="163"/>
        <end position="173"/>
    </location>
</feature>
<evidence type="ECO:0000256" key="7">
    <source>
        <dbReference type="ARBA" id="ARBA00022801"/>
    </source>
</evidence>
<dbReference type="InterPro" id="IPR018392">
    <property type="entry name" value="LysM"/>
</dbReference>
<organism evidence="13 14">
    <name type="scientific">Luteibacter anthropi</name>
    <dbReference type="NCBI Taxonomy" id="564369"/>
    <lineage>
        <taxon>Bacteria</taxon>
        <taxon>Pseudomonadati</taxon>
        <taxon>Pseudomonadota</taxon>
        <taxon>Gammaproteobacteria</taxon>
        <taxon>Lysobacterales</taxon>
        <taxon>Rhodanobacteraceae</taxon>
        <taxon>Luteibacter</taxon>
    </lineage>
</organism>
<keyword evidence="8" id="KW-0961">Cell wall biogenesis/degradation</keyword>
<feature type="compositionally biased region" description="Basic and acidic residues" evidence="10">
    <location>
        <begin position="480"/>
        <end position="492"/>
    </location>
</feature>
<evidence type="ECO:0000256" key="5">
    <source>
        <dbReference type="ARBA" id="ARBA00022729"/>
    </source>
</evidence>
<comment type="caution">
    <text evidence="13">The sequence shown here is derived from an EMBL/GenBank/DDBJ whole genome shotgun (WGS) entry which is preliminary data.</text>
</comment>
<dbReference type="CDD" id="cd02696">
    <property type="entry name" value="MurNAc-LAA"/>
    <property type="match status" value="1"/>
</dbReference>
<feature type="domain" description="LysM" evidence="12">
    <location>
        <begin position="494"/>
        <end position="537"/>
    </location>
</feature>
<dbReference type="FunFam" id="3.40.630.40:FF:000001">
    <property type="entry name" value="N-acetylmuramoyl-L-alanine amidase"/>
    <property type="match status" value="1"/>
</dbReference>
<dbReference type="Gene3D" id="3.10.350.10">
    <property type="entry name" value="LysM domain"/>
    <property type="match status" value="1"/>
</dbReference>
<dbReference type="Pfam" id="PF01520">
    <property type="entry name" value="Amidase_3"/>
    <property type="match status" value="1"/>
</dbReference>
<evidence type="ECO:0000313" key="14">
    <source>
        <dbReference type="Proteomes" id="UP000490980"/>
    </source>
</evidence>
<dbReference type="SMART" id="SM00646">
    <property type="entry name" value="Ami_3"/>
    <property type="match status" value="1"/>
</dbReference>
<dbReference type="Pfam" id="PF01476">
    <property type="entry name" value="LysM"/>
    <property type="match status" value="1"/>
</dbReference>
<dbReference type="GO" id="GO:0030288">
    <property type="term" value="C:outer membrane-bounded periplasmic space"/>
    <property type="evidence" value="ECO:0007669"/>
    <property type="project" value="TreeGrafter"/>
</dbReference>
<dbReference type="GO" id="GO:0009253">
    <property type="term" value="P:peptidoglycan catabolic process"/>
    <property type="evidence" value="ECO:0007669"/>
    <property type="project" value="InterPro"/>
</dbReference>
<feature type="region of interest" description="Disordered" evidence="10">
    <location>
        <begin position="130"/>
        <end position="188"/>
    </location>
</feature>
<dbReference type="GO" id="GO:0071555">
    <property type="term" value="P:cell wall organization"/>
    <property type="evidence" value="ECO:0007669"/>
    <property type="project" value="UniProtKB-KW"/>
</dbReference>
<evidence type="ECO:0000259" key="12">
    <source>
        <dbReference type="PROSITE" id="PS51782"/>
    </source>
</evidence>
<dbReference type="AlphaFoldDB" id="A0A7X5ZK28"/>
<dbReference type="SUPFAM" id="SSF53187">
    <property type="entry name" value="Zn-dependent exopeptidases"/>
    <property type="match status" value="1"/>
</dbReference>
<feature type="region of interest" description="Disordered" evidence="10">
    <location>
        <begin position="462"/>
        <end position="492"/>
    </location>
</feature>
<dbReference type="Pfam" id="PF11741">
    <property type="entry name" value="AMIN"/>
    <property type="match status" value="1"/>
</dbReference>